<accession>U3B024</accession>
<evidence type="ECO:0000256" key="6">
    <source>
        <dbReference type="RuleBase" id="RU365089"/>
    </source>
</evidence>
<comment type="caution">
    <text evidence="7">The sequence shown here is derived from an EMBL/GenBank/DDBJ whole genome shotgun (WGS) entry which is preliminary data.</text>
</comment>
<keyword evidence="5 6" id="KW-0233">DNA recombination</keyword>
<dbReference type="PANTHER" id="PTHR33217:SF5">
    <property type="entry name" value="MUTATOR FAMILY TRANSPOSASE"/>
    <property type="match status" value="1"/>
</dbReference>
<dbReference type="STRING" id="1219080.VEZ01S_06_00030"/>
<dbReference type="InterPro" id="IPR001207">
    <property type="entry name" value="Transposase_mutator"/>
</dbReference>
<dbReference type="PANTHER" id="PTHR33217">
    <property type="entry name" value="TRANSPOSASE FOR INSERTION SEQUENCE ELEMENT IS1081"/>
    <property type="match status" value="1"/>
</dbReference>
<comment type="similarity">
    <text evidence="2 6">Belongs to the transposase mutator family.</text>
</comment>
<evidence type="ECO:0000256" key="2">
    <source>
        <dbReference type="ARBA" id="ARBA00010961"/>
    </source>
</evidence>
<sequence>MKLLLKAAKGIKTPEDLTEFSQMLKKITVEAALNAEMDVHLGYEKHQPSKFNIYRNGKSSKRVKTEDGEFELNTPRDRLGSFEPKLVKKHQL</sequence>
<dbReference type="EMBL" id="BATM01000006">
    <property type="protein sequence ID" value="GAD78812.1"/>
    <property type="molecule type" value="Genomic_DNA"/>
</dbReference>
<proteinExistence type="inferred from homology"/>
<evidence type="ECO:0000256" key="4">
    <source>
        <dbReference type="ARBA" id="ARBA00023125"/>
    </source>
</evidence>
<dbReference type="GO" id="GO:0004803">
    <property type="term" value="F:transposase activity"/>
    <property type="evidence" value="ECO:0007669"/>
    <property type="project" value="UniProtKB-UniRule"/>
</dbReference>
<evidence type="ECO:0000256" key="1">
    <source>
        <dbReference type="ARBA" id="ARBA00002190"/>
    </source>
</evidence>
<organism evidence="7 8">
    <name type="scientific">Vibrio ezurae NBRC 102218</name>
    <dbReference type="NCBI Taxonomy" id="1219080"/>
    <lineage>
        <taxon>Bacteria</taxon>
        <taxon>Pseudomonadati</taxon>
        <taxon>Pseudomonadota</taxon>
        <taxon>Gammaproteobacteria</taxon>
        <taxon>Vibrionales</taxon>
        <taxon>Vibrionaceae</taxon>
        <taxon>Vibrio</taxon>
    </lineage>
</organism>
<protein>
    <recommendedName>
        <fullName evidence="6">Mutator family transposase</fullName>
    </recommendedName>
</protein>
<dbReference type="Pfam" id="PF00872">
    <property type="entry name" value="Transposase_mut"/>
    <property type="match status" value="1"/>
</dbReference>
<evidence type="ECO:0000313" key="7">
    <source>
        <dbReference type="EMBL" id="GAD78812.1"/>
    </source>
</evidence>
<reference evidence="7 8" key="1">
    <citation type="submission" date="2013-09" db="EMBL/GenBank/DDBJ databases">
        <title>Whole genome shotgun sequence of Vibrio ezurae NBRC 102218.</title>
        <authorList>
            <person name="Yoshida I."/>
            <person name="Hosoyama A."/>
            <person name="Numata M."/>
            <person name="Hashimoto M."/>
            <person name="Hosoyama Y."/>
            <person name="Tsuchikane K."/>
            <person name="Noguchi M."/>
            <person name="Hirakata S."/>
            <person name="Ichikawa N."/>
            <person name="Ohji S."/>
            <person name="Yamazoe A."/>
            <person name="Fujita N."/>
        </authorList>
    </citation>
    <scope>NUCLEOTIDE SEQUENCE [LARGE SCALE GENOMIC DNA]</scope>
    <source>
        <strain evidence="7 8">NBRC 102218</strain>
    </source>
</reference>
<dbReference type="GO" id="GO:0003677">
    <property type="term" value="F:DNA binding"/>
    <property type="evidence" value="ECO:0007669"/>
    <property type="project" value="UniProtKB-UniRule"/>
</dbReference>
<comment type="function">
    <text evidence="1 6">Required for the transposition of the insertion element.</text>
</comment>
<keyword evidence="8" id="KW-1185">Reference proteome</keyword>
<evidence type="ECO:0000256" key="3">
    <source>
        <dbReference type="ARBA" id="ARBA00022578"/>
    </source>
</evidence>
<dbReference type="eggNOG" id="COG3328">
    <property type="taxonomic scope" value="Bacteria"/>
</dbReference>
<evidence type="ECO:0000256" key="5">
    <source>
        <dbReference type="ARBA" id="ARBA00023172"/>
    </source>
</evidence>
<dbReference type="Proteomes" id="UP000016562">
    <property type="component" value="Unassembled WGS sequence"/>
</dbReference>
<evidence type="ECO:0000313" key="8">
    <source>
        <dbReference type="Proteomes" id="UP000016562"/>
    </source>
</evidence>
<keyword evidence="4 6" id="KW-0238">DNA-binding</keyword>
<keyword evidence="3 6" id="KW-0815">Transposition</keyword>
<dbReference type="GO" id="GO:0006313">
    <property type="term" value="P:DNA transposition"/>
    <property type="evidence" value="ECO:0007669"/>
    <property type="project" value="UniProtKB-UniRule"/>
</dbReference>
<gene>
    <name evidence="7" type="ORF">VEZ01S_06_00030</name>
</gene>
<keyword evidence="6" id="KW-0814">Transposable element</keyword>
<name>U3B024_9VIBR</name>
<dbReference type="AlphaFoldDB" id="U3B024"/>